<dbReference type="VEuPathDB" id="FungiDB:LELG_05549"/>
<evidence type="ECO:0000259" key="6">
    <source>
        <dbReference type="PROSITE" id="PS50166"/>
    </source>
</evidence>
<protein>
    <recommendedName>
        <fullName evidence="6">Importin N-terminal domain-containing protein</fullName>
    </recommendedName>
</protein>
<dbReference type="FunCoup" id="A5E7G0">
    <property type="interactions" value="1074"/>
</dbReference>
<dbReference type="KEGG" id="lel:PVL30_005078"/>
<dbReference type="Proteomes" id="UP000001996">
    <property type="component" value="Unassembled WGS sequence"/>
</dbReference>
<comment type="subcellular location">
    <subcellularLocation>
        <location evidence="1">Nucleus</location>
    </subcellularLocation>
</comment>
<dbReference type="GO" id="GO:0031267">
    <property type="term" value="F:small GTPase binding"/>
    <property type="evidence" value="ECO:0007669"/>
    <property type="project" value="InterPro"/>
</dbReference>
<keyword evidence="3" id="KW-0813">Transport</keyword>
<dbReference type="GeneID" id="5230351"/>
<dbReference type="OMA" id="NPDQYTI"/>
<keyword evidence="4" id="KW-0539">Nucleus</keyword>
<feature type="compositionally biased region" description="Acidic residues" evidence="5">
    <location>
        <begin position="919"/>
        <end position="930"/>
    </location>
</feature>
<evidence type="ECO:0000256" key="4">
    <source>
        <dbReference type="ARBA" id="ARBA00023242"/>
    </source>
</evidence>
<evidence type="ECO:0000256" key="2">
    <source>
        <dbReference type="ARBA" id="ARBA00007991"/>
    </source>
</evidence>
<dbReference type="Pfam" id="PF25758">
    <property type="entry name" value="TPR_IPO11"/>
    <property type="match status" value="1"/>
</dbReference>
<evidence type="ECO:0000256" key="1">
    <source>
        <dbReference type="ARBA" id="ARBA00004123"/>
    </source>
</evidence>
<dbReference type="InterPro" id="IPR016024">
    <property type="entry name" value="ARM-type_fold"/>
</dbReference>
<reference evidence="7 8" key="1">
    <citation type="journal article" date="2009" name="Nature">
        <title>Evolution of pathogenicity and sexual reproduction in eight Candida genomes.</title>
        <authorList>
            <person name="Butler G."/>
            <person name="Rasmussen M.D."/>
            <person name="Lin M.F."/>
            <person name="Santos M.A."/>
            <person name="Sakthikumar S."/>
            <person name="Munro C.A."/>
            <person name="Rheinbay E."/>
            <person name="Grabherr M."/>
            <person name="Forche A."/>
            <person name="Reedy J.L."/>
            <person name="Agrafioti I."/>
            <person name="Arnaud M.B."/>
            <person name="Bates S."/>
            <person name="Brown A.J."/>
            <person name="Brunke S."/>
            <person name="Costanzo M.C."/>
            <person name="Fitzpatrick D.A."/>
            <person name="de Groot P.W."/>
            <person name="Harris D."/>
            <person name="Hoyer L.L."/>
            <person name="Hube B."/>
            <person name="Klis F.M."/>
            <person name="Kodira C."/>
            <person name="Lennard N."/>
            <person name="Logue M.E."/>
            <person name="Martin R."/>
            <person name="Neiman A.M."/>
            <person name="Nikolaou E."/>
            <person name="Quail M.A."/>
            <person name="Quinn J."/>
            <person name="Santos M.C."/>
            <person name="Schmitzberger F.F."/>
            <person name="Sherlock G."/>
            <person name="Shah P."/>
            <person name="Silverstein K.A."/>
            <person name="Skrzypek M.S."/>
            <person name="Soll D."/>
            <person name="Staggs R."/>
            <person name="Stansfield I."/>
            <person name="Stumpf M.P."/>
            <person name="Sudbery P.E."/>
            <person name="Srikantha T."/>
            <person name="Zeng Q."/>
            <person name="Berman J."/>
            <person name="Berriman M."/>
            <person name="Heitman J."/>
            <person name="Gow N.A."/>
            <person name="Lorenz M.C."/>
            <person name="Birren B.W."/>
            <person name="Kellis M."/>
            <person name="Cuomo C.A."/>
        </authorList>
    </citation>
    <scope>NUCLEOTIDE SEQUENCE [LARGE SCALE GENOMIC DNA]</scope>
    <source>
        <strain evidence="8">ATCC 11503 / BCRC 21390 / CBS 2605 / JCM 1781 / NBRC 1676 / NRRL YB-4239</strain>
    </source>
</reference>
<dbReference type="PANTHER" id="PTHR10997:SF9">
    <property type="entry name" value="IMPORTIN-9"/>
    <property type="match status" value="1"/>
</dbReference>
<dbReference type="EMBL" id="CH981533">
    <property type="protein sequence ID" value="EDK47368.1"/>
    <property type="molecule type" value="Genomic_DNA"/>
</dbReference>
<name>A5E7G0_LODEL</name>
<dbReference type="SUPFAM" id="SSF48371">
    <property type="entry name" value="ARM repeat"/>
    <property type="match status" value="1"/>
</dbReference>
<organism evidence="7 8">
    <name type="scientific">Lodderomyces elongisporus (strain ATCC 11503 / CBS 2605 / JCM 1781 / NBRC 1676 / NRRL YB-4239)</name>
    <name type="common">Yeast</name>
    <name type="synonym">Saccharomyces elongisporus</name>
    <dbReference type="NCBI Taxonomy" id="379508"/>
    <lineage>
        <taxon>Eukaryota</taxon>
        <taxon>Fungi</taxon>
        <taxon>Dikarya</taxon>
        <taxon>Ascomycota</taxon>
        <taxon>Saccharomycotina</taxon>
        <taxon>Pichiomycetes</taxon>
        <taxon>Debaryomycetaceae</taxon>
        <taxon>Candida/Lodderomyces clade</taxon>
        <taxon>Lodderomyces</taxon>
    </lineage>
</organism>
<dbReference type="STRING" id="379508.A5E7G0"/>
<dbReference type="InParanoid" id="A5E7G0"/>
<dbReference type="GO" id="GO:0005635">
    <property type="term" value="C:nuclear envelope"/>
    <property type="evidence" value="ECO:0007669"/>
    <property type="project" value="TreeGrafter"/>
</dbReference>
<accession>A5E7G0</accession>
<dbReference type="InterPro" id="IPR011989">
    <property type="entry name" value="ARM-like"/>
</dbReference>
<dbReference type="OrthoDB" id="431626at2759"/>
<dbReference type="PANTHER" id="PTHR10997">
    <property type="entry name" value="IMPORTIN-7, 8, 11"/>
    <property type="match status" value="1"/>
</dbReference>
<proteinExistence type="inferred from homology"/>
<keyword evidence="8" id="KW-1185">Reference proteome</keyword>
<evidence type="ECO:0000256" key="3">
    <source>
        <dbReference type="ARBA" id="ARBA00022448"/>
    </source>
</evidence>
<gene>
    <name evidence="7" type="ORF">LELG_05549</name>
</gene>
<dbReference type="GO" id="GO:0006606">
    <property type="term" value="P:protein import into nucleus"/>
    <property type="evidence" value="ECO:0007669"/>
    <property type="project" value="TreeGrafter"/>
</dbReference>
<dbReference type="Gene3D" id="1.25.10.10">
    <property type="entry name" value="Leucine-rich Repeat Variant"/>
    <property type="match status" value="1"/>
</dbReference>
<comment type="similarity">
    <text evidence="2">Belongs to the importin beta family.</text>
</comment>
<sequence length="1034" mass="115357">MPDILQLIINQTSSDNNARRNAELEFNQVVSQNPSESAYLILEYSLNSELPVDVRQSCLLQLKRIVPKFWSMGFGSFVGPPVAQDLKLVIRSRLLDLAVGDTNSKIRNGAAYAIVQIASADYPDEWPDLIAKLYVATTDYANETAMLGGLLVLTDLFDDLITEEQFWEDGIGAQVINHLNAILENNKVTLAVKTQAMKLYESVLAILKSPEAFKDSKRKNFVIDQVTITLKIFIQLILLEGGNLVEIEFKSNVYKSMATIIGTFHLRLPFETKSNVLSFTIKDVSRIAPLYNQVALNEYKAPLYLDLDAVSLFNNLIDGIFQTISCVQHDVSISLVANIPEFLKNALVCTALPKEVVEEYQDDLNSYVAEITGLSVNVNPRDLILDFWGELNSGDVQEACTALVELFQKDDGRLLEAQLFTLEGILSNDHELTRVPLQTIVSFISYQTPALVAARCFLLLPKYFEKFGSDDIADNGDDGICNQARKVFSDMVVFAEKCNNSIIQIAALVSVTYYQHVFELDALDDSVQLIIFRLALLLIDECEEDGLPVLLEAIAAAITISPSVAASIEVTANVNVVELIFKIAYKDPANVQLISDSSDCLSALLENVNEQDYMVTCEKSLPFILKLMETSDGAYTPQLYLSLELLGIIIKSGPHKTLPSQIFEYAFHALKSILLKSTDDQILQSGGEVFNELIQRAAQLFSEYNDPENKESGVESMLKIVYKFLSPELSDSAANKCGSIVCSLIANFQTQIPQEMLTRILQATVQRLVIAKEPITIENLVMVLCQLVLLSPEEMINFLSSMVINGEPGLKTVLPIWFDSYEITRGYEQIKQNTLALARIFTLGDSRVENLIVNGEIVPYDGDLIITRSMAKKMPERYTQISASLKILKLLAGELQFQCQQPDVADYLPNRRDRGNDEQNYDNDGDDDNDNNVHEGSARGGVNTDHSDYNGDDDDDDDGWEDMDDIGVPNYEKLKSYIDDGNRANKLRGDDESLKELLVQFFKECAGENLGGFGKYYEQLSDGEKKIITECIVF</sequence>
<dbReference type="GO" id="GO:0005829">
    <property type="term" value="C:cytosol"/>
    <property type="evidence" value="ECO:0007669"/>
    <property type="project" value="TreeGrafter"/>
</dbReference>
<feature type="compositionally biased region" description="Acidic residues" evidence="5">
    <location>
        <begin position="950"/>
        <end position="965"/>
    </location>
</feature>
<dbReference type="PROSITE" id="PS50166">
    <property type="entry name" value="IMPORTIN_B_NT"/>
    <property type="match status" value="1"/>
</dbReference>
<feature type="domain" description="Importin N-terminal" evidence="6">
    <location>
        <begin position="22"/>
        <end position="100"/>
    </location>
</feature>
<evidence type="ECO:0000313" key="8">
    <source>
        <dbReference type="Proteomes" id="UP000001996"/>
    </source>
</evidence>
<dbReference type="eggNOG" id="KOG2274">
    <property type="taxonomic scope" value="Eukaryota"/>
</dbReference>
<dbReference type="InterPro" id="IPR001494">
    <property type="entry name" value="Importin-beta_N"/>
</dbReference>
<dbReference type="AlphaFoldDB" id="A5E7G0"/>
<dbReference type="InterPro" id="IPR058669">
    <property type="entry name" value="TPR_IPO7/11-like"/>
</dbReference>
<evidence type="ECO:0000313" key="7">
    <source>
        <dbReference type="EMBL" id="EDK47368.1"/>
    </source>
</evidence>
<feature type="region of interest" description="Disordered" evidence="5">
    <location>
        <begin position="906"/>
        <end position="965"/>
    </location>
</feature>
<evidence type="ECO:0000256" key="5">
    <source>
        <dbReference type="SAM" id="MobiDB-lite"/>
    </source>
</evidence>
<dbReference type="HOGENOM" id="CLU_008920_1_1_1"/>